<evidence type="ECO:0000259" key="7">
    <source>
        <dbReference type="PROSITE" id="PS50850"/>
    </source>
</evidence>
<dbReference type="PROSITE" id="PS50850">
    <property type="entry name" value="MFS"/>
    <property type="match status" value="1"/>
</dbReference>
<reference evidence="8" key="1">
    <citation type="submission" date="2020-12" db="EMBL/GenBank/DDBJ databases">
        <title>Genomic characterization of non-nitrogen-fixing Frankia strains.</title>
        <authorList>
            <person name="Carlos-Shanley C."/>
            <person name="Guerra T."/>
            <person name="Hahn D."/>
        </authorList>
    </citation>
    <scope>NUCLEOTIDE SEQUENCE</scope>
    <source>
        <strain evidence="8">CN6</strain>
    </source>
</reference>
<dbReference type="InterPro" id="IPR011701">
    <property type="entry name" value="MFS"/>
</dbReference>
<dbReference type="SUPFAM" id="SSF103473">
    <property type="entry name" value="MFS general substrate transporter"/>
    <property type="match status" value="1"/>
</dbReference>
<keyword evidence="9" id="KW-1185">Reference proteome</keyword>
<comment type="subcellular location">
    <subcellularLocation>
        <location evidence="1">Cell membrane</location>
        <topology evidence="1">Multi-pass membrane protein</topology>
    </subcellularLocation>
</comment>
<gene>
    <name evidence="8" type="ORF">I7412_10805</name>
</gene>
<comment type="caution">
    <text evidence="8">The sequence shown here is derived from an EMBL/GenBank/DDBJ whole genome shotgun (WGS) entry which is preliminary data.</text>
</comment>
<feature type="transmembrane region" description="Helical" evidence="6">
    <location>
        <begin position="345"/>
        <end position="365"/>
    </location>
</feature>
<sequence>MTEQTPDAARPAGSRPGGTDRRVLAPLALAQFICSFAGSNMNVMINDIGRDLDTTVQGVQLAITVFLLVMAALMIPGGKLTDRFGRKRCFLAGLALYGVGAVLSAMAPGLGVLILGNSILEGVGTALLIPPVYILTTLLFTDVTARARAFGIIMAAGGAGAAAGPLIGGLITSAISWRAAFLFQALVIALILALSRSLVDPLPPDPRRHFDIPGAILSAGGLALVVMGILAADQNLILTAALLAAGALVLAGFLHWVRTEERAGREPLLSTSLFRDRGSNLGLVTQNLQWLLLMGSSFTVAAFLQVVRGYDAIQTGLIFTAATVGLLASSLAAQHLAQRRPQRTLIMAGFTLTILGIAVLIGLVAGTPSPWAFTPGLALIGLGLGVMLTPSVNVVQSAFPEQRQGEISGLSRSVSNLGSSFGTAIAGTILVADLTKNAYAAAMTTLGVLGVLGLVAATLLPRETPKGDTSAASPHD</sequence>
<keyword evidence="2" id="KW-0813">Transport</keyword>
<feature type="domain" description="Major facilitator superfamily (MFS) profile" evidence="7">
    <location>
        <begin position="23"/>
        <end position="465"/>
    </location>
</feature>
<feature type="transmembrane region" description="Helical" evidence="6">
    <location>
        <begin position="211"/>
        <end position="230"/>
    </location>
</feature>
<protein>
    <submittedName>
        <fullName evidence="8">MFS transporter</fullName>
    </submittedName>
</protein>
<proteinExistence type="predicted"/>
<dbReference type="GO" id="GO:0022857">
    <property type="term" value="F:transmembrane transporter activity"/>
    <property type="evidence" value="ECO:0007669"/>
    <property type="project" value="InterPro"/>
</dbReference>
<feature type="transmembrane region" description="Helical" evidence="6">
    <location>
        <begin position="89"/>
        <end position="116"/>
    </location>
</feature>
<feature type="transmembrane region" description="Helical" evidence="6">
    <location>
        <begin position="122"/>
        <end position="140"/>
    </location>
</feature>
<dbReference type="InterPro" id="IPR020846">
    <property type="entry name" value="MFS_dom"/>
</dbReference>
<dbReference type="PANTHER" id="PTHR42718:SF9">
    <property type="entry name" value="MAJOR FACILITATOR SUPERFAMILY MULTIDRUG TRANSPORTER MFSC"/>
    <property type="match status" value="1"/>
</dbReference>
<dbReference type="CDD" id="cd17321">
    <property type="entry name" value="MFS_MMR_MDR_like"/>
    <property type="match status" value="1"/>
</dbReference>
<feature type="transmembrane region" description="Helical" evidence="6">
    <location>
        <begin position="23"/>
        <end position="45"/>
    </location>
</feature>
<dbReference type="Pfam" id="PF07690">
    <property type="entry name" value="MFS_1"/>
    <property type="match status" value="2"/>
</dbReference>
<feature type="transmembrane region" description="Helical" evidence="6">
    <location>
        <begin position="236"/>
        <end position="257"/>
    </location>
</feature>
<keyword evidence="3 6" id="KW-0812">Transmembrane</keyword>
<feature type="transmembrane region" description="Helical" evidence="6">
    <location>
        <begin position="371"/>
        <end position="392"/>
    </location>
</feature>
<evidence type="ECO:0000256" key="4">
    <source>
        <dbReference type="ARBA" id="ARBA00022989"/>
    </source>
</evidence>
<feature type="transmembrane region" description="Helical" evidence="6">
    <location>
        <begin position="438"/>
        <end position="460"/>
    </location>
</feature>
<evidence type="ECO:0000313" key="9">
    <source>
        <dbReference type="Proteomes" id="UP000604475"/>
    </source>
</evidence>
<dbReference type="EMBL" id="JAEACQ010000162">
    <property type="protein sequence ID" value="MBL7627648.1"/>
    <property type="molecule type" value="Genomic_DNA"/>
</dbReference>
<evidence type="ECO:0000256" key="3">
    <source>
        <dbReference type="ARBA" id="ARBA00022692"/>
    </source>
</evidence>
<keyword evidence="5 6" id="KW-0472">Membrane</keyword>
<dbReference type="AlphaFoldDB" id="A0A937R8J1"/>
<dbReference type="RefSeq" id="WP_202998918.1">
    <property type="nucleotide sequence ID" value="NZ_JADWYU010000096.1"/>
</dbReference>
<dbReference type="GO" id="GO:0005886">
    <property type="term" value="C:plasma membrane"/>
    <property type="evidence" value="ECO:0007669"/>
    <property type="project" value="UniProtKB-SubCell"/>
</dbReference>
<accession>A0A937R8J1</accession>
<evidence type="ECO:0000313" key="8">
    <source>
        <dbReference type="EMBL" id="MBL7627648.1"/>
    </source>
</evidence>
<feature type="transmembrane region" description="Helical" evidence="6">
    <location>
        <begin position="181"/>
        <end position="199"/>
    </location>
</feature>
<feature type="transmembrane region" description="Helical" evidence="6">
    <location>
        <begin position="152"/>
        <end position="175"/>
    </location>
</feature>
<dbReference type="Proteomes" id="UP000604475">
    <property type="component" value="Unassembled WGS sequence"/>
</dbReference>
<keyword evidence="4 6" id="KW-1133">Transmembrane helix</keyword>
<dbReference type="Gene3D" id="1.20.1720.10">
    <property type="entry name" value="Multidrug resistance protein D"/>
    <property type="match status" value="1"/>
</dbReference>
<dbReference type="PRINTS" id="PR01036">
    <property type="entry name" value="TCRTETB"/>
</dbReference>
<evidence type="ECO:0000256" key="2">
    <source>
        <dbReference type="ARBA" id="ARBA00022448"/>
    </source>
</evidence>
<dbReference type="PANTHER" id="PTHR42718">
    <property type="entry name" value="MAJOR FACILITATOR SUPERFAMILY MULTIDRUG TRANSPORTER MFSC"/>
    <property type="match status" value="1"/>
</dbReference>
<dbReference type="InterPro" id="IPR036259">
    <property type="entry name" value="MFS_trans_sf"/>
</dbReference>
<dbReference type="Gene3D" id="1.20.1250.20">
    <property type="entry name" value="MFS general substrate transporter like domains"/>
    <property type="match status" value="1"/>
</dbReference>
<name>A0A937R8J1_9ACTN</name>
<feature type="transmembrane region" description="Helical" evidence="6">
    <location>
        <begin position="57"/>
        <end position="77"/>
    </location>
</feature>
<organism evidence="8 9">
    <name type="scientific">Frankia nepalensis</name>
    <dbReference type="NCBI Taxonomy" id="1836974"/>
    <lineage>
        <taxon>Bacteria</taxon>
        <taxon>Bacillati</taxon>
        <taxon>Actinomycetota</taxon>
        <taxon>Actinomycetes</taxon>
        <taxon>Frankiales</taxon>
        <taxon>Frankiaceae</taxon>
        <taxon>Frankia</taxon>
    </lineage>
</organism>
<evidence type="ECO:0000256" key="5">
    <source>
        <dbReference type="ARBA" id="ARBA00023136"/>
    </source>
</evidence>
<evidence type="ECO:0000256" key="6">
    <source>
        <dbReference type="SAM" id="Phobius"/>
    </source>
</evidence>
<evidence type="ECO:0000256" key="1">
    <source>
        <dbReference type="ARBA" id="ARBA00004651"/>
    </source>
</evidence>
<feature type="transmembrane region" description="Helical" evidence="6">
    <location>
        <begin position="313"/>
        <end position="333"/>
    </location>
</feature>